<feature type="region of interest" description="Disordered" evidence="4">
    <location>
        <begin position="99"/>
        <end position="119"/>
    </location>
</feature>
<dbReference type="Pfam" id="PF01920">
    <property type="entry name" value="Prefoldin_2"/>
    <property type="match status" value="1"/>
</dbReference>
<dbReference type="Gene3D" id="1.10.287.370">
    <property type="match status" value="1"/>
</dbReference>
<evidence type="ECO:0000313" key="5">
    <source>
        <dbReference type="Proteomes" id="UP001652625"/>
    </source>
</evidence>
<dbReference type="GeneID" id="136082930"/>
<evidence type="ECO:0000313" key="6">
    <source>
        <dbReference type="RefSeq" id="XP_065658416.1"/>
    </source>
</evidence>
<proteinExistence type="inferred from homology"/>
<dbReference type="CDD" id="cd23164">
    <property type="entry name" value="Prefoldin_1"/>
    <property type="match status" value="1"/>
</dbReference>
<dbReference type="Proteomes" id="UP001652625">
    <property type="component" value="Chromosome 08"/>
</dbReference>
<evidence type="ECO:0000256" key="1">
    <source>
        <dbReference type="ARBA" id="ARBA00008045"/>
    </source>
</evidence>
<dbReference type="PANTHER" id="PTHR20903:SF0">
    <property type="entry name" value="PREFOLDIN SUBUNIT 1"/>
    <property type="match status" value="1"/>
</dbReference>
<dbReference type="InterPro" id="IPR002777">
    <property type="entry name" value="PFD_beta-like"/>
</dbReference>
<evidence type="ECO:0000256" key="4">
    <source>
        <dbReference type="SAM" id="MobiDB-lite"/>
    </source>
</evidence>
<accession>A0ABM4C9T5</accession>
<dbReference type="PANTHER" id="PTHR20903">
    <property type="entry name" value="PREFOLDIN SUBUNIT 1-RELATED"/>
    <property type="match status" value="1"/>
</dbReference>
<comment type="similarity">
    <text evidence="1">Belongs to the prefoldin subunit beta family.</text>
</comment>
<dbReference type="RefSeq" id="XP_065658416.1">
    <property type="nucleotide sequence ID" value="XM_065802344.1"/>
</dbReference>
<evidence type="ECO:0000256" key="2">
    <source>
        <dbReference type="ARBA" id="ARBA00011695"/>
    </source>
</evidence>
<sequence>MSNFDSELKNAFQQLQLKVAVTTQQVKLAEAQIAQISRNITHARLTDQELSLLPAETKTYQSVGRMFILEPIDYVRLNLKNKIEEGELKIKAIEQTKERLQKNVKDQEDSIREMLSARH</sequence>
<dbReference type="SUPFAM" id="SSF46579">
    <property type="entry name" value="Prefoldin"/>
    <property type="match status" value="1"/>
</dbReference>
<organism evidence="5 6">
    <name type="scientific">Hydra vulgaris</name>
    <name type="common">Hydra</name>
    <name type="synonym">Hydra attenuata</name>
    <dbReference type="NCBI Taxonomy" id="6087"/>
    <lineage>
        <taxon>Eukaryota</taxon>
        <taxon>Metazoa</taxon>
        <taxon>Cnidaria</taxon>
        <taxon>Hydrozoa</taxon>
        <taxon>Hydroidolina</taxon>
        <taxon>Anthoathecata</taxon>
        <taxon>Aplanulata</taxon>
        <taxon>Hydridae</taxon>
        <taxon>Hydra</taxon>
    </lineage>
</organism>
<evidence type="ECO:0000256" key="3">
    <source>
        <dbReference type="ARBA" id="ARBA00023186"/>
    </source>
</evidence>
<keyword evidence="3" id="KW-0143">Chaperone</keyword>
<comment type="subunit">
    <text evidence="2">Heterohexamer of two PFD-alpha type and four PFD-beta type subunits.</text>
</comment>
<dbReference type="InterPro" id="IPR009053">
    <property type="entry name" value="Prefoldin"/>
</dbReference>
<protein>
    <submittedName>
        <fullName evidence="6">Prefoldin subunit 1-like</fullName>
    </submittedName>
</protein>
<name>A0ABM4C9T5_HYDVU</name>
<reference evidence="6" key="1">
    <citation type="submission" date="2025-08" db="UniProtKB">
        <authorList>
            <consortium name="RefSeq"/>
        </authorList>
    </citation>
    <scope>IDENTIFICATION</scope>
</reference>
<gene>
    <name evidence="6" type="primary">LOC136082930</name>
</gene>
<keyword evidence="5" id="KW-1185">Reference proteome</keyword>